<feature type="compositionally biased region" description="Basic and acidic residues" evidence="1">
    <location>
        <begin position="89"/>
        <end position="105"/>
    </location>
</feature>
<feature type="region of interest" description="Disordered" evidence="1">
    <location>
        <begin position="88"/>
        <end position="123"/>
    </location>
</feature>
<keyword evidence="3" id="KW-1185">Reference proteome</keyword>
<organism evidence="2 3">
    <name type="scientific">Amorphotheca resinae ATCC 22711</name>
    <dbReference type="NCBI Taxonomy" id="857342"/>
    <lineage>
        <taxon>Eukaryota</taxon>
        <taxon>Fungi</taxon>
        <taxon>Dikarya</taxon>
        <taxon>Ascomycota</taxon>
        <taxon>Pezizomycotina</taxon>
        <taxon>Leotiomycetes</taxon>
        <taxon>Helotiales</taxon>
        <taxon>Amorphothecaceae</taxon>
        <taxon>Amorphotheca</taxon>
    </lineage>
</organism>
<evidence type="ECO:0000313" key="3">
    <source>
        <dbReference type="Proteomes" id="UP000241818"/>
    </source>
</evidence>
<dbReference type="OrthoDB" id="1898716at2759"/>
<dbReference type="Proteomes" id="UP000241818">
    <property type="component" value="Unassembled WGS sequence"/>
</dbReference>
<protein>
    <recommendedName>
        <fullName evidence="4">MADS-box domain-containing protein</fullName>
    </recommendedName>
</protein>
<dbReference type="InParanoid" id="A0A2T3B1D0"/>
<dbReference type="AlphaFoldDB" id="A0A2T3B1D0"/>
<feature type="region of interest" description="Disordered" evidence="1">
    <location>
        <begin position="1"/>
        <end position="21"/>
    </location>
</feature>
<evidence type="ECO:0008006" key="4">
    <source>
        <dbReference type="Google" id="ProtNLM"/>
    </source>
</evidence>
<sequence>MSGEDHAHKIPSRQKTNSNSGAFIKMAVAEKSTSISSRAHLPTATKRQNENLARRIETLFVKSHEIWEIYGVDVAVILRKNSQYSTYRSIDEPRWSHRSHPEISKAKLQNASRLPTPESRRVK</sequence>
<evidence type="ECO:0000313" key="2">
    <source>
        <dbReference type="EMBL" id="PSS18363.1"/>
    </source>
</evidence>
<accession>A0A2T3B1D0</accession>
<evidence type="ECO:0000256" key="1">
    <source>
        <dbReference type="SAM" id="MobiDB-lite"/>
    </source>
</evidence>
<dbReference type="GeneID" id="36572075"/>
<dbReference type="RefSeq" id="XP_024720715.1">
    <property type="nucleotide sequence ID" value="XM_024863994.1"/>
</dbReference>
<gene>
    <name evidence="2" type="ORF">M430DRAFT_18962</name>
</gene>
<dbReference type="EMBL" id="KZ679011">
    <property type="protein sequence ID" value="PSS18363.1"/>
    <property type="molecule type" value="Genomic_DNA"/>
</dbReference>
<name>A0A2T3B1D0_AMORE</name>
<proteinExistence type="predicted"/>
<reference evidence="2 3" key="1">
    <citation type="journal article" date="2018" name="New Phytol.">
        <title>Comparative genomics and transcriptomics depict ericoid mycorrhizal fungi as versatile saprotrophs and plant mutualists.</title>
        <authorList>
            <person name="Martino E."/>
            <person name="Morin E."/>
            <person name="Grelet G.A."/>
            <person name="Kuo A."/>
            <person name="Kohler A."/>
            <person name="Daghino S."/>
            <person name="Barry K.W."/>
            <person name="Cichocki N."/>
            <person name="Clum A."/>
            <person name="Dockter R.B."/>
            <person name="Hainaut M."/>
            <person name="Kuo R.C."/>
            <person name="LaButti K."/>
            <person name="Lindahl B.D."/>
            <person name="Lindquist E.A."/>
            <person name="Lipzen A."/>
            <person name="Khouja H.R."/>
            <person name="Magnuson J."/>
            <person name="Murat C."/>
            <person name="Ohm R.A."/>
            <person name="Singer S.W."/>
            <person name="Spatafora J.W."/>
            <person name="Wang M."/>
            <person name="Veneault-Fourrey C."/>
            <person name="Henrissat B."/>
            <person name="Grigoriev I.V."/>
            <person name="Martin F.M."/>
            <person name="Perotto S."/>
        </authorList>
    </citation>
    <scope>NUCLEOTIDE SEQUENCE [LARGE SCALE GENOMIC DNA]</scope>
    <source>
        <strain evidence="2 3">ATCC 22711</strain>
    </source>
</reference>